<proteinExistence type="inferred from homology"/>
<dbReference type="EMBL" id="JAQIZT010000005">
    <property type="protein sequence ID" value="KAJ6999183.1"/>
    <property type="molecule type" value="Genomic_DNA"/>
</dbReference>
<sequence>MKNNTCISTADKIEVLFELLKGLIKGLDGTAADELDEEDFNEEQNSVARLIHMLYNDDSEEMVKEAYNGWRANTITFTVPPHIFSALRLVRKLQAQDGNVVGEEEPATPKKIFQLLNEALSYYMKKKFVDSKAQVTAMHLIIGLSQRIRNVLGVENRDTLTHKATGYFPAKLLE</sequence>
<comment type="similarity">
    <text evidence="2">Belongs to the VPS35 family.</text>
</comment>
<protein>
    <submittedName>
        <fullName evidence="6">Vacuolar protein sorting-associated protein 35B-like isoform X1</fullName>
    </submittedName>
</protein>
<dbReference type="GO" id="GO:0006886">
    <property type="term" value="P:intracellular protein transport"/>
    <property type="evidence" value="ECO:0007669"/>
    <property type="project" value="TreeGrafter"/>
</dbReference>
<keyword evidence="4" id="KW-0653">Protein transport</keyword>
<evidence type="ECO:0000256" key="3">
    <source>
        <dbReference type="ARBA" id="ARBA00022448"/>
    </source>
</evidence>
<accession>A0AAD6W4M3</accession>
<keyword evidence="3" id="KW-0813">Transport</keyword>
<name>A0AAD6W4M3_9ROSI</name>
<dbReference type="GO" id="GO:0005829">
    <property type="term" value="C:cytosol"/>
    <property type="evidence" value="ECO:0007669"/>
    <property type="project" value="GOC"/>
</dbReference>
<evidence type="ECO:0000256" key="2">
    <source>
        <dbReference type="ARBA" id="ARBA00006536"/>
    </source>
</evidence>
<dbReference type="Gene3D" id="1.25.40.660">
    <property type="entry name" value="Vacuolar protein sorting-associated protein 35, helical subcomplex Vps35-C"/>
    <property type="match status" value="1"/>
</dbReference>
<evidence type="ECO:0000256" key="1">
    <source>
        <dbReference type="ARBA" id="ARBA00004170"/>
    </source>
</evidence>
<dbReference type="GO" id="GO:0005770">
    <property type="term" value="C:late endosome"/>
    <property type="evidence" value="ECO:0007669"/>
    <property type="project" value="TreeGrafter"/>
</dbReference>
<evidence type="ECO:0000256" key="4">
    <source>
        <dbReference type="ARBA" id="ARBA00022927"/>
    </source>
</evidence>
<evidence type="ECO:0000313" key="7">
    <source>
        <dbReference type="Proteomes" id="UP001164929"/>
    </source>
</evidence>
<dbReference type="PANTHER" id="PTHR11099:SF6">
    <property type="entry name" value="VACUOLAR PROTEIN SORTING-ASSOCIATED PROTEIN 35B"/>
    <property type="match status" value="1"/>
</dbReference>
<dbReference type="Pfam" id="PF03635">
    <property type="entry name" value="Vps35"/>
    <property type="match status" value="1"/>
</dbReference>
<dbReference type="AlphaFoldDB" id="A0AAD6W4M3"/>
<dbReference type="InterPro" id="IPR042491">
    <property type="entry name" value="Vps35_C"/>
</dbReference>
<comment type="caution">
    <text evidence="6">The sequence shown here is derived from an EMBL/GenBank/DDBJ whole genome shotgun (WGS) entry which is preliminary data.</text>
</comment>
<gene>
    <name evidence="6" type="ORF">NC653_015121</name>
</gene>
<keyword evidence="5" id="KW-0472">Membrane</keyword>
<evidence type="ECO:0000256" key="5">
    <source>
        <dbReference type="ARBA" id="ARBA00023136"/>
    </source>
</evidence>
<dbReference type="InterPro" id="IPR005378">
    <property type="entry name" value="Vps35"/>
</dbReference>
<reference evidence="6" key="1">
    <citation type="journal article" date="2023" name="Mol. Ecol. Resour.">
        <title>Chromosome-level genome assembly of a triploid poplar Populus alba 'Berolinensis'.</title>
        <authorList>
            <person name="Chen S."/>
            <person name="Yu Y."/>
            <person name="Wang X."/>
            <person name="Wang S."/>
            <person name="Zhang T."/>
            <person name="Zhou Y."/>
            <person name="He R."/>
            <person name="Meng N."/>
            <person name="Wang Y."/>
            <person name="Liu W."/>
            <person name="Liu Z."/>
            <person name="Liu J."/>
            <person name="Guo Q."/>
            <person name="Huang H."/>
            <person name="Sederoff R.R."/>
            <person name="Wang G."/>
            <person name="Qu G."/>
            <person name="Chen S."/>
        </authorList>
    </citation>
    <scope>NUCLEOTIDE SEQUENCE</scope>
    <source>
        <strain evidence="6">SC-2020</strain>
    </source>
</reference>
<dbReference type="GO" id="GO:0042147">
    <property type="term" value="P:retrograde transport, endosome to Golgi"/>
    <property type="evidence" value="ECO:0007669"/>
    <property type="project" value="InterPro"/>
</dbReference>
<comment type="subcellular location">
    <subcellularLocation>
        <location evidence="1">Membrane</location>
        <topology evidence="1">Peripheral membrane protein</topology>
    </subcellularLocation>
</comment>
<dbReference type="PANTHER" id="PTHR11099">
    <property type="entry name" value="VACUOLAR SORTING PROTEIN 35"/>
    <property type="match status" value="1"/>
</dbReference>
<dbReference type="Proteomes" id="UP001164929">
    <property type="component" value="Chromosome 5"/>
</dbReference>
<dbReference type="GO" id="GO:0030906">
    <property type="term" value="C:retromer, cargo-selective complex"/>
    <property type="evidence" value="ECO:0007669"/>
    <property type="project" value="InterPro"/>
</dbReference>
<keyword evidence="7" id="KW-1185">Reference proteome</keyword>
<evidence type="ECO:0000313" key="6">
    <source>
        <dbReference type="EMBL" id="KAJ6999183.1"/>
    </source>
</evidence>
<organism evidence="6 7">
    <name type="scientific">Populus alba x Populus x berolinensis</name>
    <dbReference type="NCBI Taxonomy" id="444605"/>
    <lineage>
        <taxon>Eukaryota</taxon>
        <taxon>Viridiplantae</taxon>
        <taxon>Streptophyta</taxon>
        <taxon>Embryophyta</taxon>
        <taxon>Tracheophyta</taxon>
        <taxon>Spermatophyta</taxon>
        <taxon>Magnoliopsida</taxon>
        <taxon>eudicotyledons</taxon>
        <taxon>Gunneridae</taxon>
        <taxon>Pentapetalae</taxon>
        <taxon>rosids</taxon>
        <taxon>fabids</taxon>
        <taxon>Malpighiales</taxon>
        <taxon>Salicaceae</taxon>
        <taxon>Saliceae</taxon>
        <taxon>Populus</taxon>
    </lineage>
</organism>